<feature type="compositionally biased region" description="Pro residues" evidence="1">
    <location>
        <begin position="195"/>
        <end position="213"/>
    </location>
</feature>
<feature type="compositionally biased region" description="Low complexity" evidence="1">
    <location>
        <begin position="415"/>
        <end position="448"/>
    </location>
</feature>
<name>A0A8J2WSV0_9STRA</name>
<dbReference type="Proteomes" id="UP000789595">
    <property type="component" value="Unassembled WGS sequence"/>
</dbReference>
<feature type="compositionally biased region" description="Polar residues" evidence="1">
    <location>
        <begin position="482"/>
        <end position="493"/>
    </location>
</feature>
<feature type="region of interest" description="Disordered" evidence="1">
    <location>
        <begin position="342"/>
        <end position="378"/>
    </location>
</feature>
<sequence length="625" mass="65497">MRAALYNESRALRLANQADSRRSAACLPRGCDFGTEDRATESGALPRRAGRPRPAGRSIDADDGVPAAYLRPAGRRAPVVDDARDDDIVIIVRGGRRREAAAEQRVVYVDQGPSTRYDERYADDEDFVDAREPVPPRRWDLPRRDVAPPAFFPAPIRDDRKAVAWEVPTSTEQRARTAFGAGRRLARARGRPAEEPLPAPPPKALPPTPPTAQTPPDSSSSDDEPATLNESDVFEATAGAIREVDALRAAAIDGSLTLKMTRAAVVDRLKLGAGGDRLLKRTYKECMKAAMLEVAGALQLDQSPAVHDAMSQLGAILNVSERPAEAAAVDLALLDEIREERSEQPAVTVDLAADDESAPSSSTPSVTSASPPAYPEEPFSPAWADLTLAAPAVPVGLGPLPPDSALAARAAMPTSSSSSSSDDDMPSLSSSVASPAPAAASPAGAPTSDHARCRTTPDPAGALQFEATPTSAAAAELEHSPASVTTPSSTLSFATPVAGSPGRGTQTQRAATTSPVRGTQTETPRHAAATCGTQTPPPQVYVASPESVMRSVAAASARPRAVELEKSMRELDLLVGELERAATRASPATTASPILSPPSDAQIEERLSSARRHRAEAVATKDTGL</sequence>
<feature type="region of interest" description="Disordered" evidence="1">
    <location>
        <begin position="174"/>
        <end position="227"/>
    </location>
</feature>
<evidence type="ECO:0000313" key="2">
    <source>
        <dbReference type="EMBL" id="CAH0366997.1"/>
    </source>
</evidence>
<feature type="region of interest" description="Disordered" evidence="1">
    <location>
        <begin position="408"/>
        <end position="539"/>
    </location>
</feature>
<gene>
    <name evidence="2" type="ORF">PECAL_1P35140</name>
</gene>
<accession>A0A8J2WSV0</accession>
<feature type="compositionally biased region" description="Low complexity" evidence="1">
    <location>
        <begin position="43"/>
        <end position="57"/>
    </location>
</feature>
<feature type="compositionally biased region" description="Low complexity" evidence="1">
    <location>
        <begin position="358"/>
        <end position="371"/>
    </location>
</feature>
<proteinExistence type="predicted"/>
<dbReference type="EMBL" id="CAKKNE010000001">
    <property type="protein sequence ID" value="CAH0366997.1"/>
    <property type="molecule type" value="Genomic_DNA"/>
</dbReference>
<evidence type="ECO:0000256" key="1">
    <source>
        <dbReference type="SAM" id="MobiDB-lite"/>
    </source>
</evidence>
<keyword evidence="3" id="KW-1185">Reference proteome</keyword>
<feature type="compositionally biased region" description="Polar residues" evidence="1">
    <location>
        <begin position="503"/>
        <end position="522"/>
    </location>
</feature>
<dbReference type="AlphaFoldDB" id="A0A8J2WSV0"/>
<evidence type="ECO:0000313" key="3">
    <source>
        <dbReference type="Proteomes" id="UP000789595"/>
    </source>
</evidence>
<protein>
    <submittedName>
        <fullName evidence="2">Uncharacterized protein</fullName>
    </submittedName>
</protein>
<reference evidence="2" key="1">
    <citation type="submission" date="2021-11" db="EMBL/GenBank/DDBJ databases">
        <authorList>
            <consortium name="Genoscope - CEA"/>
            <person name="William W."/>
        </authorList>
    </citation>
    <scope>NUCLEOTIDE SEQUENCE</scope>
</reference>
<feature type="region of interest" description="Disordered" evidence="1">
    <location>
        <begin position="29"/>
        <end position="66"/>
    </location>
</feature>
<organism evidence="2 3">
    <name type="scientific">Pelagomonas calceolata</name>
    <dbReference type="NCBI Taxonomy" id="35677"/>
    <lineage>
        <taxon>Eukaryota</taxon>
        <taxon>Sar</taxon>
        <taxon>Stramenopiles</taxon>
        <taxon>Ochrophyta</taxon>
        <taxon>Pelagophyceae</taxon>
        <taxon>Pelagomonadales</taxon>
        <taxon>Pelagomonadaceae</taxon>
        <taxon>Pelagomonas</taxon>
    </lineage>
</organism>
<feature type="region of interest" description="Disordered" evidence="1">
    <location>
        <begin position="605"/>
        <end position="625"/>
    </location>
</feature>
<comment type="caution">
    <text evidence="2">The sequence shown here is derived from an EMBL/GenBank/DDBJ whole genome shotgun (WGS) entry which is preliminary data.</text>
</comment>